<sequence length="737" mass="77593">MSILSNRWVMKVFLFCILVMGSHVSEAKASNYYVAASNGNDGNRGTLQEPFRTLERGVSVLIPGDTLFVRGGTYLGSHNLAKIPNGNSWEQTVSIKRYASEKVVITAARDRSALYFADGSHYVIVEGFVFDARGGANGIQTGHRSHHIRILNSEIMNANSNGILTGISNDIEFIGLKIHDNGVTPARGHGIYLDGNKILVKDCSIYRNGGWGVHMYSSSNQPSNNMITNNRIYDNARFGKGPGVGVYGGTNNSVINNVIWGNIMGVEVNYGASNSKVFNNTVHANSSYGIWLGSTSRDSLIKNNIASLNGGNGIIITKGSGSSQVFNNLVAATNSGTGLADWEDKASYKGNVAASINDIKYANHQNRDFHLQQGSLAIAAGVVLSEVKNDFDYASRNSNAYDIGAFAFNGTPPPANSTPPPSTSTPPPSTSTPPPSSPTSPTSSSGIISNLTVASGRAYVVPASGLQAGARVYIDRGYTFKTVPSNVQGGAYIQTANDDKAGTNSASIRFTVNQPVLVYVAHGDRISSKPSWLSTFTNTGAKLVTSDATFSLFVRSFPAGTITLGGNASGGCCSMYSVVVKPQSGSGTVTPPPPPPASSSSSVSISNLTVASGQAYVVPTSGLQAGGRVYIDRAYTFKTVPSIVQGGTYIQTANTDKTATTAAFLRFTVTQPVSVYVAHDGRHPLPSWMGIFTDTGADLVTSDTTLDLFVRTFPAGTITLGGNASSGGSMYSVILKQ</sequence>
<evidence type="ECO:0000256" key="1">
    <source>
        <dbReference type="ARBA" id="ARBA00001913"/>
    </source>
</evidence>
<accession>A0AA96GB74</accession>
<dbReference type="InterPro" id="IPR039448">
    <property type="entry name" value="Beta_helix"/>
</dbReference>
<evidence type="ECO:0000256" key="3">
    <source>
        <dbReference type="ARBA" id="ARBA00022525"/>
    </source>
</evidence>
<feature type="region of interest" description="Disordered" evidence="9">
    <location>
        <begin position="411"/>
        <end position="447"/>
    </location>
</feature>
<dbReference type="PANTHER" id="PTHR40088">
    <property type="entry name" value="PECTATE LYASE (EUROFUNG)"/>
    <property type="match status" value="1"/>
</dbReference>
<evidence type="ECO:0000256" key="5">
    <source>
        <dbReference type="ARBA" id="ARBA00022729"/>
    </source>
</evidence>
<name>A0AA96GB74_9BACT</name>
<dbReference type="Proteomes" id="UP001302719">
    <property type="component" value="Chromosome"/>
</dbReference>
<dbReference type="SUPFAM" id="SSF51126">
    <property type="entry name" value="Pectin lyase-like"/>
    <property type="match status" value="1"/>
</dbReference>
<dbReference type="RefSeq" id="WP_312643496.1">
    <property type="nucleotide sequence ID" value="NZ_CP116967.1"/>
</dbReference>
<dbReference type="Gene3D" id="2.160.20.10">
    <property type="entry name" value="Single-stranded right-handed beta-helix, Pectin lyase-like"/>
    <property type="match status" value="1"/>
</dbReference>
<dbReference type="GO" id="GO:0016837">
    <property type="term" value="F:carbon-oxygen lyase activity, acting on polysaccharides"/>
    <property type="evidence" value="ECO:0007669"/>
    <property type="project" value="TreeGrafter"/>
</dbReference>
<evidence type="ECO:0000313" key="12">
    <source>
        <dbReference type="Proteomes" id="UP001302719"/>
    </source>
</evidence>
<proteinExistence type="inferred from homology"/>
<evidence type="ECO:0000256" key="7">
    <source>
        <dbReference type="ARBA" id="ARBA00023239"/>
    </source>
</evidence>
<organism evidence="11 12">
    <name type="scientific">Candidatus Nitrospira allomarina</name>
    <dbReference type="NCBI Taxonomy" id="3020900"/>
    <lineage>
        <taxon>Bacteria</taxon>
        <taxon>Pseudomonadati</taxon>
        <taxon>Nitrospirota</taxon>
        <taxon>Nitrospiria</taxon>
        <taxon>Nitrospirales</taxon>
        <taxon>Nitrospiraceae</taxon>
        <taxon>Nitrospira</taxon>
    </lineage>
</organism>
<evidence type="ECO:0000256" key="9">
    <source>
        <dbReference type="SAM" id="MobiDB-lite"/>
    </source>
</evidence>
<keyword evidence="5" id="KW-0732">Signal</keyword>
<dbReference type="InterPro" id="IPR006626">
    <property type="entry name" value="PbH1"/>
</dbReference>
<dbReference type="EMBL" id="CP116967">
    <property type="protein sequence ID" value="WNM58127.1"/>
    <property type="molecule type" value="Genomic_DNA"/>
</dbReference>
<keyword evidence="7" id="KW-0456">Lyase</keyword>
<reference evidence="11 12" key="1">
    <citation type="submission" date="2023-01" db="EMBL/GenBank/DDBJ databases">
        <title>Cultivation and genomic characterization of new, ubiquitous marine nitrite-oxidizing bacteria from the Nitrospirales.</title>
        <authorList>
            <person name="Mueller A.J."/>
            <person name="Daebeler A."/>
            <person name="Herbold C.W."/>
            <person name="Kirkegaard R.H."/>
            <person name="Daims H."/>
        </authorList>
    </citation>
    <scope>NUCLEOTIDE SEQUENCE [LARGE SCALE GENOMIC DNA]</scope>
    <source>
        <strain evidence="11 12">VA</strain>
    </source>
</reference>
<keyword evidence="6" id="KW-0106">Calcium</keyword>
<dbReference type="SMART" id="SM00710">
    <property type="entry name" value="PbH1"/>
    <property type="match status" value="8"/>
</dbReference>
<dbReference type="AlphaFoldDB" id="A0AA96GB74"/>
<dbReference type="GO" id="GO:0046872">
    <property type="term" value="F:metal ion binding"/>
    <property type="evidence" value="ECO:0007669"/>
    <property type="project" value="UniProtKB-KW"/>
</dbReference>
<dbReference type="KEGG" id="nall:PP769_19490"/>
<dbReference type="InterPro" id="IPR052052">
    <property type="entry name" value="Polysaccharide_Lyase_9"/>
</dbReference>
<protein>
    <submittedName>
        <fullName evidence="11">Right-handed parallel beta-helix repeat-containing protein</fullName>
    </submittedName>
</protein>
<comment type="cofactor">
    <cofactor evidence="1">
        <name>Ca(2+)</name>
        <dbReference type="ChEBI" id="CHEBI:29108"/>
    </cofactor>
</comment>
<evidence type="ECO:0000256" key="4">
    <source>
        <dbReference type="ARBA" id="ARBA00022723"/>
    </source>
</evidence>
<dbReference type="PANTHER" id="PTHR40088:SF1">
    <property type="entry name" value="PECTATE LYASE PEL9"/>
    <property type="match status" value="1"/>
</dbReference>
<evidence type="ECO:0000259" key="10">
    <source>
        <dbReference type="Pfam" id="PF13229"/>
    </source>
</evidence>
<dbReference type="GO" id="GO:0005576">
    <property type="term" value="C:extracellular region"/>
    <property type="evidence" value="ECO:0007669"/>
    <property type="project" value="UniProtKB-SubCell"/>
</dbReference>
<keyword evidence="4" id="KW-0479">Metal-binding</keyword>
<comment type="similarity">
    <text evidence="8">Belongs to the polysaccharide lyase 9 family.</text>
</comment>
<evidence type="ECO:0000256" key="8">
    <source>
        <dbReference type="ARBA" id="ARBA00038263"/>
    </source>
</evidence>
<comment type="subcellular location">
    <subcellularLocation>
        <location evidence="2">Secreted</location>
    </subcellularLocation>
</comment>
<dbReference type="InterPro" id="IPR012334">
    <property type="entry name" value="Pectin_lyas_fold"/>
</dbReference>
<feature type="compositionally biased region" description="Pro residues" evidence="9">
    <location>
        <begin position="411"/>
        <end position="438"/>
    </location>
</feature>
<evidence type="ECO:0000256" key="2">
    <source>
        <dbReference type="ARBA" id="ARBA00004613"/>
    </source>
</evidence>
<evidence type="ECO:0000256" key="6">
    <source>
        <dbReference type="ARBA" id="ARBA00022837"/>
    </source>
</evidence>
<gene>
    <name evidence="11" type="ORF">PP769_19490</name>
</gene>
<evidence type="ECO:0000313" key="11">
    <source>
        <dbReference type="EMBL" id="WNM58127.1"/>
    </source>
</evidence>
<dbReference type="InterPro" id="IPR011050">
    <property type="entry name" value="Pectin_lyase_fold/virulence"/>
</dbReference>
<feature type="domain" description="Right handed beta helix" evidence="10">
    <location>
        <begin position="135"/>
        <end position="273"/>
    </location>
</feature>
<keyword evidence="3" id="KW-0964">Secreted</keyword>
<dbReference type="Pfam" id="PF13229">
    <property type="entry name" value="Beta_helix"/>
    <property type="match status" value="1"/>
</dbReference>
<keyword evidence="12" id="KW-1185">Reference proteome</keyword>